<evidence type="ECO:0000256" key="10">
    <source>
        <dbReference type="ARBA" id="ARBA00023136"/>
    </source>
</evidence>
<dbReference type="InterPro" id="IPR019342">
    <property type="entry name" value="NADH_UbQ_OxRdtase_FeS-su5"/>
</dbReference>
<dbReference type="PANTHER" id="PTHR21268:SF2">
    <property type="entry name" value="NADH DEHYDROGENASE [UBIQUINONE] IRON-SULFUR PROTEIN 5"/>
    <property type="match status" value="1"/>
</dbReference>
<keyword evidence="10" id="KW-0472">Membrane</keyword>
<evidence type="ECO:0000313" key="14">
    <source>
        <dbReference type="Proteomes" id="UP001627154"/>
    </source>
</evidence>
<evidence type="ECO:0000256" key="2">
    <source>
        <dbReference type="ARBA" id="ARBA00004569"/>
    </source>
</evidence>
<dbReference type="EMBL" id="JBJJXI010000078">
    <property type="protein sequence ID" value="KAL3395707.1"/>
    <property type="molecule type" value="Genomic_DNA"/>
</dbReference>
<dbReference type="Proteomes" id="UP001627154">
    <property type="component" value="Unassembled WGS sequence"/>
</dbReference>
<proteinExistence type="inferred from homology"/>
<evidence type="ECO:0000256" key="6">
    <source>
        <dbReference type="ARBA" id="ARBA00022660"/>
    </source>
</evidence>
<evidence type="ECO:0000256" key="1">
    <source>
        <dbReference type="ARBA" id="ARBA00003195"/>
    </source>
</evidence>
<keyword evidence="7" id="KW-0999">Mitochondrion inner membrane</keyword>
<comment type="similarity">
    <text evidence="4">Belongs to the complex I NDUFS5 subunit family.</text>
</comment>
<evidence type="ECO:0000256" key="8">
    <source>
        <dbReference type="ARBA" id="ARBA00022982"/>
    </source>
</evidence>
<organism evidence="13 14">
    <name type="scientific">Trichogramma kaykai</name>
    <dbReference type="NCBI Taxonomy" id="54128"/>
    <lineage>
        <taxon>Eukaryota</taxon>
        <taxon>Metazoa</taxon>
        <taxon>Ecdysozoa</taxon>
        <taxon>Arthropoda</taxon>
        <taxon>Hexapoda</taxon>
        <taxon>Insecta</taxon>
        <taxon>Pterygota</taxon>
        <taxon>Neoptera</taxon>
        <taxon>Endopterygota</taxon>
        <taxon>Hymenoptera</taxon>
        <taxon>Apocrita</taxon>
        <taxon>Proctotrupomorpha</taxon>
        <taxon>Chalcidoidea</taxon>
        <taxon>Trichogrammatidae</taxon>
        <taxon>Trichogramma</taxon>
    </lineage>
</organism>
<keyword evidence="8" id="KW-0249">Electron transport</keyword>
<dbReference type="GO" id="GO:0005758">
    <property type="term" value="C:mitochondrial intermembrane space"/>
    <property type="evidence" value="ECO:0007669"/>
    <property type="project" value="UniProtKB-SubCell"/>
</dbReference>
<evidence type="ECO:0000256" key="5">
    <source>
        <dbReference type="ARBA" id="ARBA00022448"/>
    </source>
</evidence>
<comment type="function">
    <text evidence="1">Accessory subunit of the mitochondrial membrane respiratory chain NADH dehydrogenase (Complex I), that is believed not to be involved in catalysis. Complex I functions in the transfer of electrons from NADH to the respiratory chain. The immediate electron acceptor for the enzyme is believed to be ubiquinone.</text>
</comment>
<keyword evidence="5" id="KW-0813">Transport</keyword>
<dbReference type="Pfam" id="PF10200">
    <property type="entry name" value="Ndufs5"/>
    <property type="match status" value="1"/>
</dbReference>
<gene>
    <name evidence="13" type="ORF">TKK_010242</name>
</gene>
<dbReference type="PANTHER" id="PTHR21268">
    <property type="entry name" value="NADH DEHYDROGENASE [UBIQUINONE] IRON-SULFUR PROTEIN 5"/>
    <property type="match status" value="1"/>
</dbReference>
<evidence type="ECO:0000256" key="4">
    <source>
        <dbReference type="ARBA" id="ARBA00007372"/>
    </source>
</evidence>
<evidence type="ECO:0000256" key="9">
    <source>
        <dbReference type="ARBA" id="ARBA00023128"/>
    </source>
</evidence>
<keyword evidence="6" id="KW-0679">Respiratory chain</keyword>
<sequence>MSIHQLQLDAPIKAFSGHLLPRVDAQLHETCASFEMRMADCLEAYGYINGQKKCRDFIADMQECIINGKQKQRVQKMREERHRQFKNGERKECYLKTPEYDAY</sequence>
<keyword evidence="9" id="KW-0496">Mitochondrion</keyword>
<keyword evidence="11 12" id="KW-1015">Disulfide bond</keyword>
<evidence type="ECO:0008006" key="15">
    <source>
        <dbReference type="Google" id="ProtNLM"/>
    </source>
</evidence>
<accession>A0ABD2WRT4</accession>
<evidence type="ECO:0000256" key="3">
    <source>
        <dbReference type="ARBA" id="ARBA00004637"/>
    </source>
</evidence>
<keyword evidence="14" id="KW-1185">Reference proteome</keyword>
<evidence type="ECO:0000256" key="7">
    <source>
        <dbReference type="ARBA" id="ARBA00022792"/>
    </source>
</evidence>
<reference evidence="13 14" key="1">
    <citation type="journal article" date="2024" name="bioRxiv">
        <title>A reference genome for Trichogramma kaykai: A tiny desert-dwelling parasitoid wasp with competing sex-ratio distorters.</title>
        <authorList>
            <person name="Culotta J."/>
            <person name="Lindsey A.R."/>
        </authorList>
    </citation>
    <scope>NUCLEOTIDE SEQUENCE [LARGE SCALE GENOMIC DNA]</scope>
    <source>
        <strain evidence="13 14">KSX58</strain>
    </source>
</reference>
<evidence type="ECO:0000256" key="11">
    <source>
        <dbReference type="ARBA" id="ARBA00023157"/>
    </source>
</evidence>
<feature type="disulfide bond" evidence="12">
    <location>
        <begin position="31"/>
        <end position="64"/>
    </location>
</feature>
<comment type="caution">
    <text evidence="13">The sequence shown here is derived from an EMBL/GenBank/DDBJ whole genome shotgun (WGS) entry which is preliminary data.</text>
</comment>
<protein>
    <recommendedName>
        <fullName evidence="15">Complex I-15 kDa</fullName>
    </recommendedName>
</protein>
<dbReference type="GO" id="GO:0005743">
    <property type="term" value="C:mitochondrial inner membrane"/>
    <property type="evidence" value="ECO:0007669"/>
    <property type="project" value="UniProtKB-SubCell"/>
</dbReference>
<feature type="disulfide bond" evidence="12">
    <location>
        <begin position="41"/>
        <end position="54"/>
    </location>
</feature>
<name>A0ABD2WRT4_9HYME</name>
<evidence type="ECO:0000313" key="13">
    <source>
        <dbReference type="EMBL" id="KAL3395707.1"/>
    </source>
</evidence>
<evidence type="ECO:0000256" key="12">
    <source>
        <dbReference type="PIRSR" id="PIRSR619342-50"/>
    </source>
</evidence>
<dbReference type="AlphaFoldDB" id="A0ABD2WRT4"/>
<comment type="subcellular location">
    <subcellularLocation>
        <location evidence="3">Mitochondrion inner membrane</location>
        <topology evidence="3">Peripheral membrane protein</topology>
    </subcellularLocation>
    <subcellularLocation>
        <location evidence="2">Mitochondrion intermembrane space</location>
    </subcellularLocation>
</comment>